<evidence type="ECO:0000313" key="1">
    <source>
        <dbReference type="EMBL" id="PKU24111.1"/>
    </source>
</evidence>
<gene>
    <name evidence="1" type="ORF">CWS72_13525</name>
</gene>
<proteinExistence type="predicted"/>
<accession>A0A2N3PUN2</accession>
<keyword evidence="2" id="KW-1185">Reference proteome</keyword>
<organism evidence="1 2">
    <name type="scientific">Telmatospirillum siberiense</name>
    <dbReference type="NCBI Taxonomy" id="382514"/>
    <lineage>
        <taxon>Bacteria</taxon>
        <taxon>Pseudomonadati</taxon>
        <taxon>Pseudomonadota</taxon>
        <taxon>Alphaproteobacteria</taxon>
        <taxon>Rhodospirillales</taxon>
        <taxon>Rhodospirillaceae</taxon>
        <taxon>Telmatospirillum</taxon>
    </lineage>
</organism>
<dbReference type="AlphaFoldDB" id="A0A2N3PUN2"/>
<dbReference type="EMBL" id="PIUM01000014">
    <property type="protein sequence ID" value="PKU24111.1"/>
    <property type="molecule type" value="Genomic_DNA"/>
</dbReference>
<sequence length="76" mass="8316">MRHRDGPSVSGANPTFRPLVLPVFAPGQRIHLIICCQYVIVIPGLDPGIQVVPQARTFGSRDDVDARIKSGHDDIK</sequence>
<reference evidence="2" key="1">
    <citation type="submission" date="2017-12" db="EMBL/GenBank/DDBJ databases">
        <title>Draft genome sequence of Telmatospirillum siberiense 26-4b1T, an acidotolerant peatland alphaproteobacterium potentially involved in sulfur cycling.</title>
        <authorList>
            <person name="Hausmann B."/>
            <person name="Pjevac P."/>
            <person name="Schreck K."/>
            <person name="Herbold C.W."/>
            <person name="Daims H."/>
            <person name="Wagner M."/>
            <person name="Pester M."/>
            <person name="Loy A."/>
        </authorList>
    </citation>
    <scope>NUCLEOTIDE SEQUENCE [LARGE SCALE GENOMIC DNA]</scope>
    <source>
        <strain evidence="2">26-4b1</strain>
    </source>
</reference>
<protein>
    <submittedName>
        <fullName evidence="1">Uncharacterized protein</fullName>
    </submittedName>
</protein>
<comment type="caution">
    <text evidence="1">The sequence shown here is derived from an EMBL/GenBank/DDBJ whole genome shotgun (WGS) entry which is preliminary data.</text>
</comment>
<name>A0A2N3PUN2_9PROT</name>
<evidence type="ECO:0000313" key="2">
    <source>
        <dbReference type="Proteomes" id="UP000233293"/>
    </source>
</evidence>
<dbReference type="Proteomes" id="UP000233293">
    <property type="component" value="Unassembled WGS sequence"/>
</dbReference>